<name>A0A918AF36_9ACTN</name>
<reference evidence="1" key="1">
    <citation type="journal article" date="2014" name="Int. J. Syst. Evol. Microbiol.">
        <title>Complete genome sequence of Corynebacterium casei LMG S-19264T (=DSM 44701T), isolated from a smear-ripened cheese.</title>
        <authorList>
            <consortium name="US DOE Joint Genome Institute (JGI-PGF)"/>
            <person name="Walter F."/>
            <person name="Albersmeier A."/>
            <person name="Kalinowski J."/>
            <person name="Ruckert C."/>
        </authorList>
    </citation>
    <scope>NUCLEOTIDE SEQUENCE</scope>
    <source>
        <strain evidence="1">CGMCC 4.7430</strain>
    </source>
</reference>
<gene>
    <name evidence="1" type="ORF">GCM10012278_84040</name>
</gene>
<comment type="caution">
    <text evidence="1">The sequence shown here is derived from an EMBL/GenBank/DDBJ whole genome shotgun (WGS) entry which is preliminary data.</text>
</comment>
<dbReference type="PROSITE" id="PS51642">
    <property type="entry name" value="HEMOPEXIN_2"/>
    <property type="match status" value="3"/>
</dbReference>
<evidence type="ECO:0008006" key="3">
    <source>
        <dbReference type="Google" id="ProtNLM"/>
    </source>
</evidence>
<reference evidence="1" key="2">
    <citation type="submission" date="2020-09" db="EMBL/GenBank/DDBJ databases">
        <authorList>
            <person name="Sun Q."/>
            <person name="Zhou Y."/>
        </authorList>
    </citation>
    <scope>NUCLEOTIDE SEQUENCE</scope>
    <source>
        <strain evidence="1">CGMCC 4.7430</strain>
    </source>
</reference>
<dbReference type="InterPro" id="IPR036375">
    <property type="entry name" value="Hemopexin-like_dom_sf"/>
</dbReference>
<accession>A0A918AF36</accession>
<dbReference type="SUPFAM" id="SSF50923">
    <property type="entry name" value="Hemopexin-like domain"/>
    <property type="match status" value="1"/>
</dbReference>
<keyword evidence="2" id="KW-1185">Reference proteome</keyword>
<sequence>MAKAYLLSNGRYVRYDTDADRVDADYPKALSTGWTNLPEAFTSDLDAALDLAGGKVYLFKGAEYVRVDQQSNTVDPGYPVLIADFWPGLAEAGFGAHLDAAVTWNNGKAYFFRGDHYLGYDLNADHADPHPKLIAGNWPGVAEAGFGDGINAAVTWNNGKAYFFRGDHYLGYDLNADHADPHPKPIAGNWPGVAEAGFGGLVDAAWLKLAQRTGPAASGDEHGGWARAHDVLHVGGTLAWRNNNPGNLLPGRMPYRNALAVDRRGLAIFASHEDGWTALRGVLRSSVYNPLSMGDALMKYAPSGHGNNDPVLYAKRVRQLTGLDPARRVADLDDAELESFMLAIKTVEGFEEGRTFQRTDPSLPPEFAALFP</sequence>
<dbReference type="EMBL" id="BMNK01000023">
    <property type="protein sequence ID" value="GGP17193.1"/>
    <property type="molecule type" value="Genomic_DNA"/>
</dbReference>
<dbReference type="InterPro" id="IPR018487">
    <property type="entry name" value="Hemopexin-like_repeat"/>
</dbReference>
<dbReference type="Pfam" id="PF00045">
    <property type="entry name" value="Hemopexin"/>
    <property type="match status" value="3"/>
</dbReference>
<dbReference type="Proteomes" id="UP000660745">
    <property type="component" value="Unassembled WGS sequence"/>
</dbReference>
<evidence type="ECO:0000313" key="1">
    <source>
        <dbReference type="EMBL" id="GGP17193.1"/>
    </source>
</evidence>
<dbReference type="AlphaFoldDB" id="A0A918AF36"/>
<dbReference type="Gene3D" id="2.110.10.10">
    <property type="entry name" value="Hemopexin-like domain"/>
    <property type="match status" value="2"/>
</dbReference>
<protein>
    <recommendedName>
        <fullName evidence="3">Hemopexin</fullName>
    </recommendedName>
</protein>
<proteinExistence type="predicted"/>
<organism evidence="1 2">
    <name type="scientific">Nonomuraea glycinis</name>
    <dbReference type="NCBI Taxonomy" id="2047744"/>
    <lineage>
        <taxon>Bacteria</taxon>
        <taxon>Bacillati</taxon>
        <taxon>Actinomycetota</taxon>
        <taxon>Actinomycetes</taxon>
        <taxon>Streptosporangiales</taxon>
        <taxon>Streptosporangiaceae</taxon>
        <taxon>Nonomuraea</taxon>
    </lineage>
</organism>
<dbReference type="SMART" id="SM00120">
    <property type="entry name" value="HX"/>
    <property type="match status" value="4"/>
</dbReference>
<evidence type="ECO:0000313" key="2">
    <source>
        <dbReference type="Proteomes" id="UP000660745"/>
    </source>
</evidence>
<dbReference type="RefSeq" id="WP_189144355.1">
    <property type="nucleotide sequence ID" value="NZ_BMNK01000023.1"/>
</dbReference>